<sequence length="88" mass="9645">MGEYQNTSVMRAKGVFSLRKAGTAYDSVGEPSHKFEAVSYKEAIANWNEIVFDKDGNFIGSICGLAVSDAEFDQDTGWKPLNLAYSAQ</sequence>
<evidence type="ECO:0000313" key="2">
    <source>
        <dbReference type="Proteomes" id="UP000606115"/>
    </source>
</evidence>
<proteinExistence type="predicted"/>
<protein>
    <submittedName>
        <fullName evidence="1">Uncharacterized protein</fullName>
    </submittedName>
</protein>
<dbReference type="EMBL" id="BMKX01000011">
    <property type="protein sequence ID" value="GGJ71655.1"/>
    <property type="molecule type" value="Genomic_DNA"/>
</dbReference>
<accession>A0ABQ2DT36</accession>
<comment type="caution">
    <text evidence="1">The sequence shown here is derived from an EMBL/GenBank/DDBJ whole genome shotgun (WGS) entry which is preliminary data.</text>
</comment>
<dbReference type="Proteomes" id="UP000606115">
    <property type="component" value="Unassembled WGS sequence"/>
</dbReference>
<organism evidence="1 2">
    <name type="scientific">Glutamicibacter ardleyensis</name>
    <dbReference type="NCBI Taxonomy" id="225894"/>
    <lineage>
        <taxon>Bacteria</taxon>
        <taxon>Bacillati</taxon>
        <taxon>Actinomycetota</taxon>
        <taxon>Actinomycetes</taxon>
        <taxon>Micrococcales</taxon>
        <taxon>Micrococcaceae</taxon>
        <taxon>Glutamicibacter</taxon>
    </lineage>
</organism>
<evidence type="ECO:0000313" key="1">
    <source>
        <dbReference type="EMBL" id="GGJ71655.1"/>
    </source>
</evidence>
<keyword evidence="2" id="KW-1185">Reference proteome</keyword>
<name>A0ABQ2DT36_9MICC</name>
<reference evidence="2" key="1">
    <citation type="journal article" date="2019" name="Int. J. Syst. Evol. Microbiol.">
        <title>The Global Catalogue of Microorganisms (GCM) 10K type strain sequencing project: providing services to taxonomists for standard genome sequencing and annotation.</title>
        <authorList>
            <consortium name="The Broad Institute Genomics Platform"/>
            <consortium name="The Broad Institute Genome Sequencing Center for Infectious Disease"/>
            <person name="Wu L."/>
            <person name="Ma J."/>
        </authorList>
    </citation>
    <scope>NUCLEOTIDE SEQUENCE [LARGE SCALE GENOMIC DNA]</scope>
    <source>
        <strain evidence="2">CGMCC 1.3685</strain>
    </source>
</reference>
<gene>
    <name evidence="1" type="ORF">GCM10007173_33200</name>
</gene>